<dbReference type="Pfam" id="PF12840">
    <property type="entry name" value="HTH_20"/>
    <property type="match status" value="1"/>
</dbReference>
<dbReference type="EMBL" id="JADOUF010000001">
    <property type="protein sequence ID" value="MBG6134347.1"/>
    <property type="molecule type" value="Genomic_DNA"/>
</dbReference>
<feature type="domain" description="HTH arsR-type" evidence="4">
    <location>
        <begin position="7"/>
        <end position="100"/>
    </location>
</feature>
<evidence type="ECO:0000256" key="2">
    <source>
        <dbReference type="ARBA" id="ARBA00023125"/>
    </source>
</evidence>
<comment type="caution">
    <text evidence="5">The sequence shown here is derived from an EMBL/GenBank/DDBJ whole genome shotgun (WGS) entry which is preliminary data.</text>
</comment>
<dbReference type="Gene3D" id="1.10.10.10">
    <property type="entry name" value="Winged helix-like DNA-binding domain superfamily/Winged helix DNA-binding domain"/>
    <property type="match status" value="1"/>
</dbReference>
<dbReference type="SUPFAM" id="SSF46785">
    <property type="entry name" value="Winged helix' DNA-binding domain"/>
    <property type="match status" value="1"/>
</dbReference>
<dbReference type="SMART" id="SM00418">
    <property type="entry name" value="HTH_ARSR"/>
    <property type="match status" value="1"/>
</dbReference>
<dbReference type="PRINTS" id="PR00778">
    <property type="entry name" value="HTHARSR"/>
</dbReference>
<dbReference type="InterPro" id="IPR001845">
    <property type="entry name" value="HTH_ArsR_DNA-bd_dom"/>
</dbReference>
<sequence>MSADVEHPRTADLQLERVLHALSDPIRLQIVRNLANCESLACGAMDYPVAKSTLSHHLRVLRLSGLTHTDIVGTQRFISLRHDDIENRFPGLLAVIGAVRDPQHSAH</sequence>
<proteinExistence type="predicted"/>
<evidence type="ECO:0000256" key="3">
    <source>
        <dbReference type="ARBA" id="ARBA00023163"/>
    </source>
</evidence>
<evidence type="ECO:0000256" key="1">
    <source>
        <dbReference type="ARBA" id="ARBA00023015"/>
    </source>
</evidence>
<dbReference type="CDD" id="cd00090">
    <property type="entry name" value="HTH_ARSR"/>
    <property type="match status" value="1"/>
</dbReference>
<dbReference type="PANTHER" id="PTHR33154:SF12">
    <property type="entry name" value="TRANSCRIPTIONAL REGULATORY PROTEIN"/>
    <property type="match status" value="1"/>
</dbReference>
<dbReference type="GO" id="GO:0003700">
    <property type="term" value="F:DNA-binding transcription factor activity"/>
    <property type="evidence" value="ECO:0007669"/>
    <property type="project" value="InterPro"/>
</dbReference>
<organism evidence="5 6">
    <name type="scientific">Longispora fulva</name>
    <dbReference type="NCBI Taxonomy" id="619741"/>
    <lineage>
        <taxon>Bacteria</taxon>
        <taxon>Bacillati</taxon>
        <taxon>Actinomycetota</taxon>
        <taxon>Actinomycetes</taxon>
        <taxon>Micromonosporales</taxon>
        <taxon>Micromonosporaceae</taxon>
        <taxon>Longispora</taxon>
    </lineage>
</organism>
<keyword evidence="3" id="KW-0804">Transcription</keyword>
<reference evidence="5" key="1">
    <citation type="submission" date="2020-11" db="EMBL/GenBank/DDBJ databases">
        <title>Sequencing the genomes of 1000 actinobacteria strains.</title>
        <authorList>
            <person name="Klenk H.-P."/>
        </authorList>
    </citation>
    <scope>NUCLEOTIDE SEQUENCE</scope>
    <source>
        <strain evidence="5">DSM 45356</strain>
    </source>
</reference>
<protein>
    <submittedName>
        <fullName evidence="5">DNA-binding transcriptional ArsR family regulator</fullName>
    </submittedName>
</protein>
<accession>A0A8J7GDB2</accession>
<keyword evidence="2 5" id="KW-0238">DNA-binding</keyword>
<dbReference type="Proteomes" id="UP000622552">
    <property type="component" value="Unassembled WGS sequence"/>
</dbReference>
<evidence type="ECO:0000259" key="4">
    <source>
        <dbReference type="PROSITE" id="PS50987"/>
    </source>
</evidence>
<dbReference type="InterPro" id="IPR036390">
    <property type="entry name" value="WH_DNA-bd_sf"/>
</dbReference>
<keyword evidence="6" id="KW-1185">Reference proteome</keyword>
<dbReference type="RefSeq" id="WP_197001597.1">
    <property type="nucleotide sequence ID" value="NZ_BONS01000033.1"/>
</dbReference>
<dbReference type="AlphaFoldDB" id="A0A8J7GDB2"/>
<dbReference type="InterPro" id="IPR051081">
    <property type="entry name" value="HTH_MetalResp_TranReg"/>
</dbReference>
<dbReference type="PANTHER" id="PTHR33154">
    <property type="entry name" value="TRANSCRIPTIONAL REGULATOR, ARSR FAMILY"/>
    <property type="match status" value="1"/>
</dbReference>
<evidence type="ECO:0000313" key="5">
    <source>
        <dbReference type="EMBL" id="MBG6134347.1"/>
    </source>
</evidence>
<keyword evidence="1" id="KW-0805">Transcription regulation</keyword>
<dbReference type="GO" id="GO:0003677">
    <property type="term" value="F:DNA binding"/>
    <property type="evidence" value="ECO:0007669"/>
    <property type="project" value="UniProtKB-KW"/>
</dbReference>
<dbReference type="PROSITE" id="PS50987">
    <property type="entry name" value="HTH_ARSR_2"/>
    <property type="match status" value="1"/>
</dbReference>
<gene>
    <name evidence="5" type="ORF">IW245_000541</name>
</gene>
<dbReference type="InterPro" id="IPR011991">
    <property type="entry name" value="ArsR-like_HTH"/>
</dbReference>
<name>A0A8J7GDB2_9ACTN</name>
<evidence type="ECO:0000313" key="6">
    <source>
        <dbReference type="Proteomes" id="UP000622552"/>
    </source>
</evidence>
<dbReference type="InterPro" id="IPR036388">
    <property type="entry name" value="WH-like_DNA-bd_sf"/>
</dbReference>